<evidence type="ECO:0000313" key="9">
    <source>
        <dbReference type="Proteomes" id="UP000187495"/>
    </source>
</evidence>
<dbReference type="Proteomes" id="UP000187495">
    <property type="component" value="Unassembled WGS sequence"/>
</dbReference>
<dbReference type="Pfam" id="PF00892">
    <property type="entry name" value="EamA"/>
    <property type="match status" value="2"/>
</dbReference>
<feature type="transmembrane region" description="Helical" evidence="6">
    <location>
        <begin position="76"/>
        <end position="94"/>
    </location>
</feature>
<dbReference type="EMBL" id="FTNU01000012">
    <property type="protein sequence ID" value="SIR99128.1"/>
    <property type="molecule type" value="Genomic_DNA"/>
</dbReference>
<keyword evidence="3 6" id="KW-0812">Transmembrane</keyword>
<comment type="subcellular location">
    <subcellularLocation>
        <location evidence="1">Cell membrane</location>
        <topology evidence="1">Multi-pass membrane protein</topology>
    </subcellularLocation>
</comment>
<feature type="transmembrane region" description="Helical" evidence="6">
    <location>
        <begin position="106"/>
        <end position="126"/>
    </location>
</feature>
<reference evidence="9" key="1">
    <citation type="submission" date="2017-01" db="EMBL/GenBank/DDBJ databases">
        <authorList>
            <person name="Varghese N."/>
            <person name="Submissions S."/>
        </authorList>
    </citation>
    <scope>NUCLEOTIDE SEQUENCE [LARGE SCALE GENOMIC DNA]</scope>
    <source>
        <strain evidence="9">DSM 21768</strain>
    </source>
</reference>
<dbReference type="RefSeq" id="WP_200800835.1">
    <property type="nucleotide sequence ID" value="NZ_FTNU01000012.1"/>
</dbReference>
<sequence>MMFDTSFIKKAEMYALIAAILNGLIGVFTRLAFEFDDELSPSALAFFKCFFAFLLVAVVCVIQPKRINKVALLAKQWYKFALLSFLGIFCLYFFETWAFSKASISLVSFLTYASGVVTLLLAMLFLNEKITSHKMIAFASIISGVCLLFLFEQGVSGSIWGMVLALLGGLGYSLFIFLSKVLSIGSGLAQLFWLFAFGSVYLFLPWYAQGMQLPSGMAWLMIACLVLLPTIGGFYFTTKAVQYGQASKVQIIETSDPMFATLFAFVVFGDTLGWFGYLGTGFILFGLLLSVKK</sequence>
<evidence type="ECO:0000259" key="7">
    <source>
        <dbReference type="Pfam" id="PF00892"/>
    </source>
</evidence>
<feature type="domain" description="EamA" evidence="7">
    <location>
        <begin position="10"/>
        <end position="149"/>
    </location>
</feature>
<evidence type="ECO:0000256" key="6">
    <source>
        <dbReference type="SAM" id="Phobius"/>
    </source>
</evidence>
<feature type="transmembrane region" description="Helical" evidence="6">
    <location>
        <begin position="191"/>
        <end position="210"/>
    </location>
</feature>
<proteinExistence type="predicted"/>
<evidence type="ECO:0000256" key="2">
    <source>
        <dbReference type="ARBA" id="ARBA00022475"/>
    </source>
</evidence>
<protein>
    <submittedName>
        <fullName evidence="8">EamA domain-containing membrane protein RarD</fullName>
    </submittedName>
</protein>
<keyword evidence="9" id="KW-1185">Reference proteome</keyword>
<feature type="transmembrane region" description="Helical" evidence="6">
    <location>
        <begin position="135"/>
        <end position="151"/>
    </location>
</feature>
<name>A0A1N7FFD0_9GAMM</name>
<accession>A0A1N7FFD0</accession>
<dbReference type="AlphaFoldDB" id="A0A1N7FFD0"/>
<dbReference type="PANTHER" id="PTHR42920">
    <property type="entry name" value="OS03G0707200 PROTEIN-RELATED"/>
    <property type="match status" value="1"/>
</dbReference>
<dbReference type="PANTHER" id="PTHR42920:SF11">
    <property type="entry name" value="INNER MEMBRANE PROTEIN YTFF"/>
    <property type="match status" value="1"/>
</dbReference>
<feature type="domain" description="EamA" evidence="7">
    <location>
        <begin position="160"/>
        <end position="290"/>
    </location>
</feature>
<evidence type="ECO:0000256" key="4">
    <source>
        <dbReference type="ARBA" id="ARBA00022989"/>
    </source>
</evidence>
<feature type="transmembrane region" description="Helical" evidence="6">
    <location>
        <begin position="157"/>
        <end position="179"/>
    </location>
</feature>
<gene>
    <name evidence="8" type="ORF">SAMN02745664_11281</name>
</gene>
<feature type="transmembrane region" description="Helical" evidence="6">
    <location>
        <begin position="216"/>
        <end position="237"/>
    </location>
</feature>
<dbReference type="GO" id="GO:0005886">
    <property type="term" value="C:plasma membrane"/>
    <property type="evidence" value="ECO:0007669"/>
    <property type="project" value="UniProtKB-SubCell"/>
</dbReference>
<evidence type="ECO:0000313" key="8">
    <source>
        <dbReference type="EMBL" id="SIR99128.1"/>
    </source>
</evidence>
<dbReference type="InterPro" id="IPR051258">
    <property type="entry name" value="Diverse_Substrate_Transporter"/>
</dbReference>
<feature type="transmembrane region" description="Helical" evidence="6">
    <location>
        <begin position="249"/>
        <end position="268"/>
    </location>
</feature>
<keyword evidence="2" id="KW-1003">Cell membrane</keyword>
<feature type="transmembrane region" description="Helical" evidence="6">
    <location>
        <begin position="12"/>
        <end position="33"/>
    </location>
</feature>
<feature type="transmembrane region" description="Helical" evidence="6">
    <location>
        <begin position="45"/>
        <end position="64"/>
    </location>
</feature>
<dbReference type="InterPro" id="IPR000620">
    <property type="entry name" value="EamA_dom"/>
</dbReference>
<dbReference type="STRING" id="34061.B0189_04135"/>
<feature type="transmembrane region" description="Helical" evidence="6">
    <location>
        <begin position="274"/>
        <end position="291"/>
    </location>
</feature>
<evidence type="ECO:0000256" key="1">
    <source>
        <dbReference type="ARBA" id="ARBA00004651"/>
    </source>
</evidence>
<evidence type="ECO:0000256" key="3">
    <source>
        <dbReference type="ARBA" id="ARBA00022692"/>
    </source>
</evidence>
<keyword evidence="5 6" id="KW-0472">Membrane</keyword>
<organism evidence="8 9">
    <name type="scientific">Moraxella cuniculi DSM 21768</name>
    <dbReference type="NCBI Taxonomy" id="1122245"/>
    <lineage>
        <taxon>Bacteria</taxon>
        <taxon>Pseudomonadati</taxon>
        <taxon>Pseudomonadota</taxon>
        <taxon>Gammaproteobacteria</taxon>
        <taxon>Moraxellales</taxon>
        <taxon>Moraxellaceae</taxon>
        <taxon>Moraxella</taxon>
    </lineage>
</organism>
<dbReference type="InterPro" id="IPR037185">
    <property type="entry name" value="EmrE-like"/>
</dbReference>
<evidence type="ECO:0000256" key="5">
    <source>
        <dbReference type="ARBA" id="ARBA00023136"/>
    </source>
</evidence>
<keyword evidence="4 6" id="KW-1133">Transmembrane helix</keyword>
<dbReference type="SUPFAM" id="SSF103481">
    <property type="entry name" value="Multidrug resistance efflux transporter EmrE"/>
    <property type="match status" value="2"/>
</dbReference>